<feature type="transmembrane region" description="Helical" evidence="1">
    <location>
        <begin position="125"/>
        <end position="147"/>
    </location>
</feature>
<feature type="transmembrane region" description="Helical" evidence="1">
    <location>
        <begin position="60"/>
        <end position="81"/>
    </location>
</feature>
<sequence>MRKRLKVLMLLLITLVLLLCVLIILIVAAYPGLTNYLSAMVILIALTSLSKTISGYSRVLRVVITAGLAVSCAYLVIMVWPELVFLFFSWIRVSSLIALMLLAVPIPVVLAVLRNRFKEVQVLAGLTLIIISVVYLLMLVLSAQLLYPMHITDLKTRYGSYCSLENVWLIAKEFSKTYFNVYGINERVGFKLFPKIGEFDLIPMELREVLSAVARIGTCGEFAMGLARLLRDSFGCETRIVAFKTLDHEFPEVKVNGTWYVFDLIYTTPDKPVEAGKYAEYLQNKCMVEPRFCKVFHAGFKGLVDTVTGEDLRREHGFSTSSYATKLCYFQLRVNS</sequence>
<keyword evidence="1" id="KW-0812">Transmembrane</keyword>
<proteinExistence type="predicted"/>
<keyword evidence="1" id="KW-1133">Transmembrane helix</keyword>
<dbReference type="AlphaFoldDB" id="A0A7J2U077"/>
<evidence type="ECO:0000313" key="2">
    <source>
        <dbReference type="EMBL" id="HEM66230.1"/>
    </source>
</evidence>
<feature type="transmembrane region" description="Helical" evidence="1">
    <location>
        <begin position="36"/>
        <end position="53"/>
    </location>
</feature>
<protein>
    <recommendedName>
        <fullName evidence="3">Transglutaminase-like domain-containing protein</fullName>
    </recommendedName>
</protein>
<keyword evidence="1" id="KW-0472">Membrane</keyword>
<gene>
    <name evidence="2" type="ORF">ENO26_01450</name>
</gene>
<name>A0A7J2U077_9CREN</name>
<feature type="transmembrane region" description="Helical" evidence="1">
    <location>
        <begin position="87"/>
        <end position="113"/>
    </location>
</feature>
<dbReference type="EMBL" id="DSEU01000005">
    <property type="protein sequence ID" value="HEM66230.1"/>
    <property type="molecule type" value="Genomic_DNA"/>
</dbReference>
<reference evidence="2" key="1">
    <citation type="journal article" date="2020" name="mSystems">
        <title>Genome- and Community-Level Interaction Insights into Carbon Utilization and Element Cycling Functions of Hydrothermarchaeota in Hydrothermal Sediment.</title>
        <authorList>
            <person name="Zhou Z."/>
            <person name="Liu Y."/>
            <person name="Xu W."/>
            <person name="Pan J."/>
            <person name="Luo Z.H."/>
            <person name="Li M."/>
        </authorList>
    </citation>
    <scope>NUCLEOTIDE SEQUENCE [LARGE SCALE GENOMIC DNA]</scope>
    <source>
        <strain evidence="2">SpSt-125</strain>
    </source>
</reference>
<feature type="transmembrane region" description="Helical" evidence="1">
    <location>
        <begin position="7"/>
        <end position="30"/>
    </location>
</feature>
<evidence type="ECO:0008006" key="3">
    <source>
        <dbReference type="Google" id="ProtNLM"/>
    </source>
</evidence>
<organism evidence="2">
    <name type="scientific">Ignisphaera aggregans</name>
    <dbReference type="NCBI Taxonomy" id="334771"/>
    <lineage>
        <taxon>Archaea</taxon>
        <taxon>Thermoproteota</taxon>
        <taxon>Thermoprotei</taxon>
        <taxon>Desulfurococcales</taxon>
        <taxon>Desulfurococcaceae</taxon>
        <taxon>Ignisphaera</taxon>
    </lineage>
</organism>
<accession>A0A7J2U077</accession>
<evidence type="ECO:0000256" key="1">
    <source>
        <dbReference type="SAM" id="Phobius"/>
    </source>
</evidence>
<comment type="caution">
    <text evidence="2">The sequence shown here is derived from an EMBL/GenBank/DDBJ whole genome shotgun (WGS) entry which is preliminary data.</text>
</comment>